<dbReference type="AlphaFoldDB" id="V6I250"/>
<accession>V6I250</accession>
<dbReference type="STRING" id="100053.GCA_002009845_02780"/>
<evidence type="ECO:0000313" key="2">
    <source>
        <dbReference type="Proteomes" id="UP000018747"/>
    </source>
</evidence>
<dbReference type="EMBL" id="AHMT02000017">
    <property type="protein sequence ID" value="EQA63527.1"/>
    <property type="molecule type" value="Genomic_DNA"/>
</dbReference>
<proteinExistence type="predicted"/>
<gene>
    <name evidence="1" type="ORF">LEP1GSC062_2431</name>
</gene>
<sequence length="57" mass="6290">MAEQKSIKVNVQNSKKKVPTKKIVSVTIFSLSSNGITMGTIPKDRNRKNNVEIKGFG</sequence>
<keyword evidence="2" id="KW-1185">Reference proteome</keyword>
<protein>
    <submittedName>
        <fullName evidence="1">Uncharacterized protein</fullName>
    </submittedName>
</protein>
<comment type="caution">
    <text evidence="1">The sequence shown here is derived from an EMBL/GenBank/DDBJ whole genome shotgun (WGS) entry which is preliminary data.</text>
</comment>
<organism evidence="1 2">
    <name type="scientific">Leptospira alexanderi serovar Manhao 3 str. L 60</name>
    <dbReference type="NCBI Taxonomy" id="1049759"/>
    <lineage>
        <taxon>Bacteria</taxon>
        <taxon>Pseudomonadati</taxon>
        <taxon>Spirochaetota</taxon>
        <taxon>Spirochaetia</taxon>
        <taxon>Leptospirales</taxon>
        <taxon>Leptospiraceae</taxon>
        <taxon>Leptospira</taxon>
    </lineage>
</organism>
<name>V6I250_9LEPT</name>
<dbReference type="Proteomes" id="UP000018747">
    <property type="component" value="Unassembled WGS sequence"/>
</dbReference>
<dbReference type="RefSeq" id="WP_020983690.1">
    <property type="nucleotide sequence ID" value="NZ_AHMT02000017.1"/>
</dbReference>
<reference evidence="1" key="1">
    <citation type="submission" date="2013-05" db="EMBL/GenBank/DDBJ databases">
        <authorList>
            <person name="Harkins D.M."/>
            <person name="Durkin A.S."/>
            <person name="Brinkac L.M."/>
            <person name="Haft D.H."/>
            <person name="Selengut J.D."/>
            <person name="Sanka R."/>
            <person name="DePew J."/>
            <person name="Purushe J."/>
            <person name="Hartskeerl R.A."/>
            <person name="Ahmed A."/>
            <person name="van der Linden H."/>
            <person name="Goris M.G.A."/>
            <person name="Vinetz J.M."/>
            <person name="Sutton G.G."/>
            <person name="Nierman W.C."/>
            <person name="Fouts D.E."/>
        </authorList>
    </citation>
    <scope>NUCLEOTIDE SEQUENCE [LARGE SCALE GENOMIC DNA]</scope>
    <source>
        <strain evidence="1">L 60</strain>
    </source>
</reference>
<evidence type="ECO:0000313" key="1">
    <source>
        <dbReference type="EMBL" id="EQA63527.1"/>
    </source>
</evidence>